<keyword evidence="3" id="KW-1185">Reference proteome</keyword>
<dbReference type="Proteomes" id="UP000284706">
    <property type="component" value="Unassembled WGS sequence"/>
</dbReference>
<comment type="caution">
    <text evidence="2">The sequence shown here is derived from an EMBL/GenBank/DDBJ whole genome shotgun (WGS) entry which is preliminary data.</text>
</comment>
<evidence type="ECO:0000256" key="1">
    <source>
        <dbReference type="SAM" id="MobiDB-lite"/>
    </source>
</evidence>
<dbReference type="EMBL" id="NHYE01004318">
    <property type="protein sequence ID" value="PPQ85333.1"/>
    <property type="molecule type" value="Genomic_DNA"/>
</dbReference>
<name>A0A409X3J4_9AGAR</name>
<dbReference type="AlphaFoldDB" id="A0A409X3J4"/>
<sequence length="118" mass="13780">MSWYVPAGPPLPEVSHPIQKEPTYKDERRVKCTRWKEGRTVKMQLYDVPFDYSQAALMRFRFWIAQTESSSGTDTNLVADGIARTEFKTDFSRLIASKRTLPSLESNYYHALRDAKWD</sequence>
<reference evidence="2 3" key="1">
    <citation type="journal article" date="2018" name="Evol. Lett.">
        <title>Horizontal gene cluster transfer increased hallucinogenic mushroom diversity.</title>
        <authorList>
            <person name="Reynolds H.T."/>
            <person name="Vijayakumar V."/>
            <person name="Gluck-Thaler E."/>
            <person name="Korotkin H.B."/>
            <person name="Matheny P.B."/>
            <person name="Slot J.C."/>
        </authorList>
    </citation>
    <scope>NUCLEOTIDE SEQUENCE [LARGE SCALE GENOMIC DNA]</scope>
    <source>
        <strain evidence="2 3">SRW20</strain>
    </source>
</reference>
<evidence type="ECO:0000313" key="3">
    <source>
        <dbReference type="Proteomes" id="UP000284706"/>
    </source>
</evidence>
<organism evidence="2 3">
    <name type="scientific">Gymnopilus dilepis</name>
    <dbReference type="NCBI Taxonomy" id="231916"/>
    <lineage>
        <taxon>Eukaryota</taxon>
        <taxon>Fungi</taxon>
        <taxon>Dikarya</taxon>
        <taxon>Basidiomycota</taxon>
        <taxon>Agaricomycotina</taxon>
        <taxon>Agaricomycetes</taxon>
        <taxon>Agaricomycetidae</taxon>
        <taxon>Agaricales</taxon>
        <taxon>Agaricineae</taxon>
        <taxon>Hymenogastraceae</taxon>
        <taxon>Gymnopilus</taxon>
    </lineage>
</organism>
<protein>
    <submittedName>
        <fullName evidence="2">Uncharacterized protein</fullName>
    </submittedName>
</protein>
<evidence type="ECO:0000313" key="2">
    <source>
        <dbReference type="EMBL" id="PPQ85333.1"/>
    </source>
</evidence>
<gene>
    <name evidence="2" type="ORF">CVT26_001088</name>
</gene>
<dbReference type="InParanoid" id="A0A409X3J4"/>
<accession>A0A409X3J4</accession>
<proteinExistence type="predicted"/>
<feature type="region of interest" description="Disordered" evidence="1">
    <location>
        <begin position="1"/>
        <end position="22"/>
    </location>
</feature>